<reference evidence="2" key="1">
    <citation type="journal article" date="2019" name="Int. J. Syst. Evol. Microbiol.">
        <title>The Global Catalogue of Microorganisms (GCM) 10K type strain sequencing project: providing services to taxonomists for standard genome sequencing and annotation.</title>
        <authorList>
            <consortium name="The Broad Institute Genomics Platform"/>
            <consortium name="The Broad Institute Genome Sequencing Center for Infectious Disease"/>
            <person name="Wu L."/>
            <person name="Ma J."/>
        </authorList>
    </citation>
    <scope>NUCLEOTIDE SEQUENCE [LARGE SCALE GENOMIC DNA]</scope>
    <source>
        <strain evidence="2">CCUG 66188</strain>
    </source>
</reference>
<evidence type="ECO:0000313" key="2">
    <source>
        <dbReference type="Proteomes" id="UP001596353"/>
    </source>
</evidence>
<comment type="caution">
    <text evidence="1">The sequence shown here is derived from an EMBL/GenBank/DDBJ whole genome shotgun (WGS) entry which is preliminary data.</text>
</comment>
<accession>A0ABW2B4V4</accession>
<keyword evidence="2" id="KW-1185">Reference proteome</keyword>
<dbReference type="EMBL" id="JBHSWG010000001">
    <property type="protein sequence ID" value="MFC6760423.1"/>
    <property type="molecule type" value="Genomic_DNA"/>
</dbReference>
<proteinExistence type="predicted"/>
<sequence length="85" mass="9837">MTPLQIHWALVHYWSGDPRAEMGEHRYNHQGKAMLPWMRENGLLDLDGHKTDKLTAYVEHLCAVQLPVAKWVQPDDACLRSDKDT</sequence>
<protein>
    <submittedName>
        <fullName evidence="1">Uncharacterized protein</fullName>
    </submittedName>
</protein>
<name>A0ABW2B4V4_9RHOB</name>
<organism evidence="1 2">
    <name type="scientific">Sulfitobacter porphyrae</name>
    <dbReference type="NCBI Taxonomy" id="1246864"/>
    <lineage>
        <taxon>Bacteria</taxon>
        <taxon>Pseudomonadati</taxon>
        <taxon>Pseudomonadota</taxon>
        <taxon>Alphaproteobacteria</taxon>
        <taxon>Rhodobacterales</taxon>
        <taxon>Roseobacteraceae</taxon>
        <taxon>Sulfitobacter</taxon>
    </lineage>
</organism>
<dbReference type="Proteomes" id="UP001596353">
    <property type="component" value="Unassembled WGS sequence"/>
</dbReference>
<evidence type="ECO:0000313" key="1">
    <source>
        <dbReference type="EMBL" id="MFC6760423.1"/>
    </source>
</evidence>
<gene>
    <name evidence="1" type="ORF">ACFQFQ_14500</name>
</gene>